<comment type="caution">
    <text evidence="3">The sequence shown here is derived from an EMBL/GenBank/DDBJ whole genome shotgun (WGS) entry which is preliminary data.</text>
</comment>
<feature type="transmembrane region" description="Helical" evidence="2">
    <location>
        <begin position="292"/>
        <end position="313"/>
    </location>
</feature>
<evidence type="ECO:0008006" key="5">
    <source>
        <dbReference type="Google" id="ProtNLM"/>
    </source>
</evidence>
<accession>A0ABU2N5A6</accession>
<keyword evidence="2" id="KW-0472">Membrane</keyword>
<feature type="transmembrane region" description="Helical" evidence="2">
    <location>
        <begin position="384"/>
        <end position="403"/>
    </location>
</feature>
<reference evidence="4" key="1">
    <citation type="submission" date="2023-07" db="EMBL/GenBank/DDBJ databases">
        <title>30 novel species of actinomycetes from the DSMZ collection.</title>
        <authorList>
            <person name="Nouioui I."/>
        </authorList>
    </citation>
    <scope>NUCLEOTIDE SEQUENCE [LARGE SCALE GENOMIC DNA]</scope>
    <source>
        <strain evidence="4">DSM 45834</strain>
    </source>
</reference>
<evidence type="ECO:0000313" key="4">
    <source>
        <dbReference type="Proteomes" id="UP001183202"/>
    </source>
</evidence>
<evidence type="ECO:0000256" key="2">
    <source>
        <dbReference type="SAM" id="Phobius"/>
    </source>
</evidence>
<evidence type="ECO:0000256" key="1">
    <source>
        <dbReference type="SAM" id="MobiDB-lite"/>
    </source>
</evidence>
<dbReference type="EMBL" id="JAVREJ010000002">
    <property type="protein sequence ID" value="MDT0348688.1"/>
    <property type="molecule type" value="Genomic_DNA"/>
</dbReference>
<feature type="transmembrane region" description="Helical" evidence="2">
    <location>
        <begin position="356"/>
        <end position="378"/>
    </location>
</feature>
<keyword evidence="4" id="KW-1185">Reference proteome</keyword>
<sequence length="442" mass="46684">MRKDLASAVAAIVGSLPGFTLPFVAALVLSPSASDLLLLAVSIAVTRSVIVSSAAELTTVAEYGRMLGRRVEPTAAALRAFRWRVLRFALLLTVVVTPVLAFAYSARSADRGEFVALVCAVAATPVLAALASILSGECVARGAPAVPIAVQAMRSLVPALLLLAWPGAPLWLLAVALPVGEAARGAVLLVSCRRARRAQAGDEPTDVLAPHGLLAQAASQGVTQLGPAVDRVYLSSSGAGYISSYEMSDRLFYAATQFFTMTFLYRRVAIWARLPTMEPDEARHLLRRDGRLLGVVVTVLTVAGMLGCLVALVSGLLPQDWTQGFWWAAVVMVSVPAHAFNVVGTRLLVVARKQHYMVGIAITTAVLNAVLDTGLYFWLGPIGIVVATVGVRWVMAGVYLVLLRKVVPQTIGQELAVPSGGAPSDSVPSDRAQPGEGRHRRA</sequence>
<feature type="transmembrane region" description="Helical" evidence="2">
    <location>
        <begin position="85"/>
        <end position="106"/>
    </location>
</feature>
<proteinExistence type="predicted"/>
<dbReference type="Proteomes" id="UP001183202">
    <property type="component" value="Unassembled WGS sequence"/>
</dbReference>
<organism evidence="3 4">
    <name type="scientific">Pseudonocardia charpentierae</name>
    <dbReference type="NCBI Taxonomy" id="3075545"/>
    <lineage>
        <taxon>Bacteria</taxon>
        <taxon>Bacillati</taxon>
        <taxon>Actinomycetota</taxon>
        <taxon>Actinomycetes</taxon>
        <taxon>Pseudonocardiales</taxon>
        <taxon>Pseudonocardiaceae</taxon>
        <taxon>Pseudonocardia</taxon>
    </lineage>
</organism>
<keyword evidence="2" id="KW-0812">Transmembrane</keyword>
<feature type="region of interest" description="Disordered" evidence="1">
    <location>
        <begin position="417"/>
        <end position="442"/>
    </location>
</feature>
<protein>
    <recommendedName>
        <fullName evidence="5">Membrane protein involved in the export of O-antigen and teichoic acid</fullName>
    </recommendedName>
</protein>
<feature type="transmembrane region" description="Helical" evidence="2">
    <location>
        <begin position="36"/>
        <end position="64"/>
    </location>
</feature>
<feature type="transmembrane region" description="Helical" evidence="2">
    <location>
        <begin position="325"/>
        <end position="344"/>
    </location>
</feature>
<name>A0ABU2N5A6_9PSEU</name>
<feature type="transmembrane region" description="Helical" evidence="2">
    <location>
        <begin position="112"/>
        <end position="134"/>
    </location>
</feature>
<gene>
    <name evidence="3" type="ORF">RM445_04035</name>
</gene>
<evidence type="ECO:0000313" key="3">
    <source>
        <dbReference type="EMBL" id="MDT0348688.1"/>
    </source>
</evidence>
<dbReference type="RefSeq" id="WP_311554617.1">
    <property type="nucleotide sequence ID" value="NZ_JAVREJ010000002.1"/>
</dbReference>
<keyword evidence="2" id="KW-1133">Transmembrane helix</keyword>